<keyword evidence="1" id="KW-0378">Hydrolase</keyword>
<sequence length="234" mass="25677">MAVETSAGEGLSDPTAGRCRYALVIFDWDGTLMDSAARIVACMQAAARELQWPVPSAAAVRNIIGLGLPEAVAMLFPGIALQDRDRLREAYGHQFRIADRIPTPFFPGVVDGIGRLRDDARCRLAVATGKSRRGLDRVFGHEACGSWFVASRTADLTRSKPHPQMLEELLAECGVSTTQAVMIGDTEYDLEMARSIGMDRVAVTYGVHERERLLRSEPQLVAEDFSSVVDWLLV</sequence>
<organism evidence="1 2">
    <name type="scientific">Salinicola socius</name>
    <dbReference type="NCBI Taxonomy" id="404433"/>
    <lineage>
        <taxon>Bacteria</taxon>
        <taxon>Pseudomonadati</taxon>
        <taxon>Pseudomonadota</taxon>
        <taxon>Gammaproteobacteria</taxon>
        <taxon>Oceanospirillales</taxon>
        <taxon>Halomonadaceae</taxon>
        <taxon>Salinicola</taxon>
    </lineage>
</organism>
<dbReference type="InterPro" id="IPR006439">
    <property type="entry name" value="HAD-SF_hydro_IA"/>
</dbReference>
<dbReference type="STRING" id="404433.BTW07_04115"/>
<evidence type="ECO:0000313" key="1">
    <source>
        <dbReference type="EMBL" id="OLO05688.1"/>
    </source>
</evidence>
<dbReference type="InterPro" id="IPR036412">
    <property type="entry name" value="HAD-like_sf"/>
</dbReference>
<dbReference type="PANTHER" id="PTHR43434">
    <property type="entry name" value="PHOSPHOGLYCOLATE PHOSPHATASE"/>
    <property type="match status" value="1"/>
</dbReference>
<gene>
    <name evidence="1" type="ORF">BTW07_04115</name>
</gene>
<dbReference type="NCBIfam" id="TIGR01549">
    <property type="entry name" value="HAD-SF-IA-v1"/>
    <property type="match status" value="1"/>
</dbReference>
<dbReference type="SUPFAM" id="SSF56784">
    <property type="entry name" value="HAD-like"/>
    <property type="match status" value="1"/>
</dbReference>
<keyword evidence="2" id="KW-1185">Reference proteome</keyword>
<comment type="caution">
    <text evidence="1">The sequence shown here is derived from an EMBL/GenBank/DDBJ whole genome shotgun (WGS) entry which is preliminary data.</text>
</comment>
<name>A0A1Q8SW59_9GAMM</name>
<dbReference type="PANTHER" id="PTHR43434:SF24">
    <property type="entry name" value="HYDROLASE-RELATED"/>
    <property type="match status" value="1"/>
</dbReference>
<accession>A0A1Q8SW59</accession>
<dbReference type="GO" id="GO:0008967">
    <property type="term" value="F:phosphoglycolate phosphatase activity"/>
    <property type="evidence" value="ECO:0007669"/>
    <property type="project" value="TreeGrafter"/>
</dbReference>
<dbReference type="InterPro" id="IPR023214">
    <property type="entry name" value="HAD_sf"/>
</dbReference>
<reference evidence="1 2" key="1">
    <citation type="submission" date="2016-12" db="EMBL/GenBank/DDBJ databases">
        <title>Draft genome sequences of strains Salinicola socius SMB35, Salinicola sp. MH3R3-1 and Chromohalobacter sp. SMB17 from the Verkhnekamsk potash mining region of Russia.</title>
        <authorList>
            <person name="Mavrodi D.V."/>
            <person name="Olsson B.E."/>
            <person name="Korsakova E.S."/>
            <person name="Pyankova A."/>
            <person name="Mavrodi O.V."/>
            <person name="Plotnikova E.G."/>
        </authorList>
    </citation>
    <scope>NUCLEOTIDE SEQUENCE [LARGE SCALE GENOMIC DNA]</scope>
    <source>
        <strain evidence="1 2">SMB35</strain>
    </source>
</reference>
<dbReference type="RefSeq" id="WP_075568907.1">
    <property type="nucleotide sequence ID" value="NZ_MSDO01000003.1"/>
</dbReference>
<dbReference type="InterPro" id="IPR041492">
    <property type="entry name" value="HAD_2"/>
</dbReference>
<dbReference type="InterPro" id="IPR023198">
    <property type="entry name" value="PGP-like_dom2"/>
</dbReference>
<dbReference type="Proteomes" id="UP000186878">
    <property type="component" value="Unassembled WGS sequence"/>
</dbReference>
<proteinExistence type="predicted"/>
<dbReference type="AlphaFoldDB" id="A0A1Q8SW59"/>
<evidence type="ECO:0000313" key="2">
    <source>
        <dbReference type="Proteomes" id="UP000186878"/>
    </source>
</evidence>
<dbReference type="GO" id="GO:0006281">
    <property type="term" value="P:DNA repair"/>
    <property type="evidence" value="ECO:0007669"/>
    <property type="project" value="TreeGrafter"/>
</dbReference>
<protein>
    <submittedName>
        <fullName evidence="1">HAD family hydrolase</fullName>
    </submittedName>
</protein>
<dbReference type="GO" id="GO:0005829">
    <property type="term" value="C:cytosol"/>
    <property type="evidence" value="ECO:0007669"/>
    <property type="project" value="TreeGrafter"/>
</dbReference>
<dbReference type="SFLD" id="SFLDG01129">
    <property type="entry name" value="C1.5:_HAD__Beta-PGM__Phosphata"/>
    <property type="match status" value="1"/>
</dbReference>
<dbReference type="InterPro" id="IPR050155">
    <property type="entry name" value="HAD-like_hydrolase_sf"/>
</dbReference>
<dbReference type="EMBL" id="MSDO01000003">
    <property type="protein sequence ID" value="OLO05688.1"/>
    <property type="molecule type" value="Genomic_DNA"/>
</dbReference>
<dbReference type="Gene3D" id="1.10.150.240">
    <property type="entry name" value="Putative phosphatase, domain 2"/>
    <property type="match status" value="1"/>
</dbReference>
<dbReference type="Gene3D" id="3.40.50.1000">
    <property type="entry name" value="HAD superfamily/HAD-like"/>
    <property type="match status" value="1"/>
</dbReference>
<dbReference type="SFLD" id="SFLDS00003">
    <property type="entry name" value="Haloacid_Dehalogenase"/>
    <property type="match status" value="1"/>
</dbReference>
<dbReference type="Pfam" id="PF13419">
    <property type="entry name" value="HAD_2"/>
    <property type="match status" value="1"/>
</dbReference>